<feature type="transmembrane region" description="Helical" evidence="10">
    <location>
        <begin position="178"/>
        <end position="198"/>
    </location>
</feature>
<protein>
    <recommendedName>
        <fullName evidence="10">Elongation of fatty acids protein</fullName>
        <ecNumber evidence="10">2.3.1.-</ecNumber>
    </recommendedName>
</protein>
<comment type="catalytic activity">
    <reaction evidence="10">
        <text>an acyl-CoA + malonyl-CoA + H(+) = a 3-oxoacyl-CoA + CO2 + CoA</text>
        <dbReference type="Rhea" id="RHEA:50252"/>
        <dbReference type="ChEBI" id="CHEBI:15378"/>
        <dbReference type="ChEBI" id="CHEBI:16526"/>
        <dbReference type="ChEBI" id="CHEBI:57287"/>
        <dbReference type="ChEBI" id="CHEBI:57384"/>
        <dbReference type="ChEBI" id="CHEBI:58342"/>
        <dbReference type="ChEBI" id="CHEBI:90726"/>
    </reaction>
    <physiologicalReaction direction="left-to-right" evidence="10">
        <dbReference type="Rhea" id="RHEA:50253"/>
    </physiologicalReaction>
</comment>
<dbReference type="EC" id="2.3.1.-" evidence="10"/>
<dbReference type="PROSITE" id="PS01188">
    <property type="entry name" value="ELO"/>
    <property type="match status" value="1"/>
</dbReference>
<keyword evidence="6 10" id="KW-1133">Transmembrane helix</keyword>
<keyword evidence="8 10" id="KW-0472">Membrane</keyword>
<accession>A0A7S1USP7</accession>
<evidence type="ECO:0000256" key="7">
    <source>
        <dbReference type="ARBA" id="ARBA00023098"/>
    </source>
</evidence>
<evidence type="ECO:0000256" key="11">
    <source>
        <dbReference type="SAM" id="MobiDB-lite"/>
    </source>
</evidence>
<evidence type="ECO:0000313" key="12">
    <source>
        <dbReference type="EMBL" id="CAD9277431.1"/>
    </source>
</evidence>
<dbReference type="GO" id="GO:0019367">
    <property type="term" value="P:fatty acid elongation, saturated fatty acid"/>
    <property type="evidence" value="ECO:0007669"/>
    <property type="project" value="TreeGrafter"/>
</dbReference>
<keyword evidence="5 10" id="KW-0276">Fatty acid metabolism</keyword>
<dbReference type="AlphaFoldDB" id="A0A7S1USP7"/>
<dbReference type="EMBL" id="HBGK01012251">
    <property type="protein sequence ID" value="CAD9277431.1"/>
    <property type="molecule type" value="Transcribed_RNA"/>
</dbReference>
<organism evidence="12">
    <name type="scientific">Grammatophora oceanica</name>
    <dbReference type="NCBI Taxonomy" id="210454"/>
    <lineage>
        <taxon>Eukaryota</taxon>
        <taxon>Sar</taxon>
        <taxon>Stramenopiles</taxon>
        <taxon>Ochrophyta</taxon>
        <taxon>Bacillariophyta</taxon>
        <taxon>Fragilariophyceae</taxon>
        <taxon>Fragilariophycidae</taxon>
        <taxon>Rhabdonematales</taxon>
        <taxon>Grammatophoraceae</taxon>
        <taxon>Grammatophora</taxon>
    </lineage>
</organism>
<keyword evidence="9 10" id="KW-0275">Fatty acid biosynthesis</keyword>
<comment type="subcellular location">
    <subcellularLocation>
        <location evidence="1">Membrane</location>
        <topology evidence="1">Multi-pass membrane protein</topology>
    </subcellularLocation>
</comment>
<evidence type="ECO:0000256" key="1">
    <source>
        <dbReference type="ARBA" id="ARBA00004141"/>
    </source>
</evidence>
<evidence type="ECO:0000256" key="3">
    <source>
        <dbReference type="ARBA" id="ARBA00022679"/>
    </source>
</evidence>
<feature type="transmembrane region" description="Helical" evidence="10">
    <location>
        <begin position="65"/>
        <end position="84"/>
    </location>
</feature>
<keyword evidence="4 10" id="KW-0812">Transmembrane</keyword>
<dbReference type="PANTHER" id="PTHR11157">
    <property type="entry name" value="FATTY ACID ACYL TRANSFERASE-RELATED"/>
    <property type="match status" value="1"/>
</dbReference>
<evidence type="ECO:0000256" key="5">
    <source>
        <dbReference type="ARBA" id="ARBA00022832"/>
    </source>
</evidence>
<feature type="compositionally biased region" description="Acidic residues" evidence="11">
    <location>
        <begin position="304"/>
        <end position="314"/>
    </location>
</feature>
<feature type="transmembrane region" description="Helical" evidence="10">
    <location>
        <begin position="104"/>
        <end position="125"/>
    </location>
</feature>
<dbReference type="GO" id="GO:0030148">
    <property type="term" value="P:sphingolipid biosynthetic process"/>
    <property type="evidence" value="ECO:0007669"/>
    <property type="project" value="TreeGrafter"/>
</dbReference>
<dbReference type="Pfam" id="PF01151">
    <property type="entry name" value="ELO"/>
    <property type="match status" value="1"/>
</dbReference>
<dbReference type="GO" id="GO:0009922">
    <property type="term" value="F:fatty acid elongase activity"/>
    <property type="evidence" value="ECO:0007669"/>
    <property type="project" value="InterPro"/>
</dbReference>
<feature type="transmembrane region" description="Helical" evidence="10">
    <location>
        <begin position="235"/>
        <end position="255"/>
    </location>
</feature>
<evidence type="ECO:0000256" key="4">
    <source>
        <dbReference type="ARBA" id="ARBA00022692"/>
    </source>
</evidence>
<feature type="transmembrane region" description="Helical" evidence="10">
    <location>
        <begin position="26"/>
        <end position="45"/>
    </location>
</feature>
<feature type="transmembrane region" description="Helical" evidence="10">
    <location>
        <begin position="261"/>
        <end position="285"/>
    </location>
</feature>
<name>A0A7S1USP7_9STRA</name>
<feature type="region of interest" description="Disordered" evidence="11">
    <location>
        <begin position="292"/>
        <end position="314"/>
    </location>
</feature>
<dbReference type="GO" id="GO:0034626">
    <property type="term" value="P:fatty acid elongation, polyunsaturated fatty acid"/>
    <property type="evidence" value="ECO:0007669"/>
    <property type="project" value="TreeGrafter"/>
</dbReference>
<dbReference type="GO" id="GO:0042761">
    <property type="term" value="P:very long-chain fatty acid biosynthetic process"/>
    <property type="evidence" value="ECO:0007669"/>
    <property type="project" value="TreeGrafter"/>
</dbReference>
<proteinExistence type="inferred from homology"/>
<dbReference type="PANTHER" id="PTHR11157:SF126">
    <property type="entry name" value="ELONGATION OF VERY LONG CHAIN FATTY ACIDS PROTEIN"/>
    <property type="match status" value="1"/>
</dbReference>
<evidence type="ECO:0000256" key="10">
    <source>
        <dbReference type="RuleBase" id="RU361115"/>
    </source>
</evidence>
<evidence type="ECO:0000256" key="6">
    <source>
        <dbReference type="ARBA" id="ARBA00022989"/>
    </source>
</evidence>
<feature type="transmembrane region" description="Helical" evidence="10">
    <location>
        <begin position="204"/>
        <end position="223"/>
    </location>
</feature>
<dbReference type="GO" id="GO:0005789">
    <property type="term" value="C:endoplasmic reticulum membrane"/>
    <property type="evidence" value="ECO:0007669"/>
    <property type="project" value="TreeGrafter"/>
</dbReference>
<keyword evidence="3 10" id="KW-0808">Transferase</keyword>
<evidence type="ECO:0000256" key="2">
    <source>
        <dbReference type="ARBA" id="ARBA00022516"/>
    </source>
</evidence>
<evidence type="ECO:0000256" key="8">
    <source>
        <dbReference type="ARBA" id="ARBA00023136"/>
    </source>
</evidence>
<sequence>MCTKTAIATPKEVVPVEQLLDPPSPLARFSCASAMVAVFAVWGKWAFIGNENAPGNNNSEMHSAWYPIILTVVYAVSLPLMRVLTQNYISKVVDVKLLLRETMIIYNGGQVLLNMLTVWQIFYAIRYNGHPLYGDLYNVSSGATYAVWIHYCDKYLEFFDTYFMVLRGKMDQVTFLHVYHHVTIAWAWYLALCFYPGGDAYFGALLNSIIHVMMYSYYTLALLKVRCPWKKYLTVAQLTQFVTVFSFTCYVFVAMPPEAQWNHYAAVGIQLFEMASLFLLFMVFFRKTYRKPDKKKPKTLDSSSDSDTEQSVDS</sequence>
<dbReference type="InterPro" id="IPR030457">
    <property type="entry name" value="ELO_CS"/>
</dbReference>
<keyword evidence="7 10" id="KW-0443">Lipid metabolism</keyword>
<gene>
    <name evidence="12" type="ORF">GOCE00092_LOCUS6340</name>
</gene>
<evidence type="ECO:0000256" key="9">
    <source>
        <dbReference type="ARBA" id="ARBA00023160"/>
    </source>
</evidence>
<dbReference type="GO" id="GO:0034625">
    <property type="term" value="P:fatty acid elongation, monounsaturated fatty acid"/>
    <property type="evidence" value="ECO:0007669"/>
    <property type="project" value="TreeGrafter"/>
</dbReference>
<dbReference type="InterPro" id="IPR002076">
    <property type="entry name" value="ELO_fam"/>
</dbReference>
<comment type="similarity">
    <text evidence="10">Belongs to the ELO family.</text>
</comment>
<reference evidence="12" key="1">
    <citation type="submission" date="2021-01" db="EMBL/GenBank/DDBJ databases">
        <authorList>
            <person name="Corre E."/>
            <person name="Pelletier E."/>
            <person name="Niang G."/>
            <person name="Scheremetjew M."/>
            <person name="Finn R."/>
            <person name="Kale V."/>
            <person name="Holt S."/>
            <person name="Cochrane G."/>
            <person name="Meng A."/>
            <person name="Brown T."/>
            <person name="Cohen L."/>
        </authorList>
    </citation>
    <scope>NUCLEOTIDE SEQUENCE</scope>
    <source>
        <strain evidence="12">CCMP 410</strain>
    </source>
</reference>
<keyword evidence="2 10" id="KW-0444">Lipid biosynthesis</keyword>